<sequence>MPFISEFYRQPKVKPLALALIAAAAAEGASLHDLEEAYTVVIQEYRHVIKKSGEIITQFRGEVEGSFERAEKEIEAFRRGRTGITGEEV</sequence>
<evidence type="ECO:0000313" key="1">
    <source>
        <dbReference type="EMBL" id="HIR50262.1"/>
    </source>
</evidence>
<organism evidence="1 2">
    <name type="scientific">Candidatus Avoscillospira avicola</name>
    <dbReference type="NCBI Taxonomy" id="2840706"/>
    <lineage>
        <taxon>Bacteria</taxon>
        <taxon>Bacillati</taxon>
        <taxon>Bacillota</taxon>
        <taxon>Clostridia</taxon>
        <taxon>Eubacteriales</taxon>
        <taxon>Oscillospiraceae</taxon>
        <taxon>Oscillospiraceae incertae sedis</taxon>
        <taxon>Candidatus Avoscillospira</taxon>
    </lineage>
</organism>
<dbReference type="Proteomes" id="UP000824239">
    <property type="component" value="Unassembled WGS sequence"/>
</dbReference>
<protein>
    <submittedName>
        <fullName evidence="1">Uncharacterized protein</fullName>
    </submittedName>
</protein>
<proteinExistence type="predicted"/>
<name>A0A9D1DGL6_9FIRM</name>
<evidence type="ECO:0000313" key="2">
    <source>
        <dbReference type="Proteomes" id="UP000824239"/>
    </source>
</evidence>
<accession>A0A9D1DGL6</accession>
<comment type="caution">
    <text evidence="1">The sequence shown here is derived from an EMBL/GenBank/DDBJ whole genome shotgun (WGS) entry which is preliminary data.</text>
</comment>
<gene>
    <name evidence="1" type="ORF">IAA53_03085</name>
</gene>
<reference evidence="1" key="1">
    <citation type="submission" date="2020-10" db="EMBL/GenBank/DDBJ databases">
        <authorList>
            <person name="Gilroy R."/>
        </authorList>
    </citation>
    <scope>NUCLEOTIDE SEQUENCE</scope>
    <source>
        <strain evidence="1">ChiBcec15-4380</strain>
    </source>
</reference>
<dbReference type="AlphaFoldDB" id="A0A9D1DGL6"/>
<dbReference type="EMBL" id="DVHE01000022">
    <property type="protein sequence ID" value="HIR50262.1"/>
    <property type="molecule type" value="Genomic_DNA"/>
</dbReference>
<reference evidence="1" key="2">
    <citation type="journal article" date="2021" name="PeerJ">
        <title>Extensive microbial diversity within the chicken gut microbiome revealed by metagenomics and culture.</title>
        <authorList>
            <person name="Gilroy R."/>
            <person name="Ravi A."/>
            <person name="Getino M."/>
            <person name="Pursley I."/>
            <person name="Horton D.L."/>
            <person name="Alikhan N.F."/>
            <person name="Baker D."/>
            <person name="Gharbi K."/>
            <person name="Hall N."/>
            <person name="Watson M."/>
            <person name="Adriaenssens E.M."/>
            <person name="Foster-Nyarko E."/>
            <person name="Jarju S."/>
            <person name="Secka A."/>
            <person name="Antonio M."/>
            <person name="Oren A."/>
            <person name="Chaudhuri R.R."/>
            <person name="La Ragione R."/>
            <person name="Hildebrand F."/>
            <person name="Pallen M.J."/>
        </authorList>
    </citation>
    <scope>NUCLEOTIDE SEQUENCE</scope>
    <source>
        <strain evidence="1">ChiBcec15-4380</strain>
    </source>
</reference>